<dbReference type="RefSeq" id="XP_009220216.1">
    <property type="nucleotide sequence ID" value="XM_009221952.1"/>
</dbReference>
<dbReference type="GeneID" id="20344618"/>
<name>J3NSB4_GAET3</name>
<dbReference type="EMBL" id="GL385396">
    <property type="protein sequence ID" value="EJT79071.1"/>
    <property type="molecule type" value="Genomic_DNA"/>
</dbReference>
<keyword evidence="5" id="KW-1185">Reference proteome</keyword>
<feature type="region of interest" description="Disordered" evidence="1">
    <location>
        <begin position="288"/>
        <end position="316"/>
    </location>
</feature>
<reference evidence="4" key="5">
    <citation type="submission" date="2018-04" db="UniProtKB">
        <authorList>
            <consortium name="EnsemblFungi"/>
        </authorList>
    </citation>
    <scope>IDENTIFICATION</scope>
    <source>
        <strain evidence="4">R3-111a-1</strain>
    </source>
</reference>
<keyword evidence="3" id="KW-0808">Transferase</keyword>
<protein>
    <submittedName>
        <fullName evidence="3">Acetyltransferase</fullName>
    </submittedName>
</protein>
<reference evidence="3" key="3">
    <citation type="submission" date="2010-09" db="EMBL/GenBank/DDBJ databases">
        <title>Annotation of Gaeumannomyces graminis var. tritici R3-111a-1.</title>
        <authorList>
            <consortium name="The Broad Institute Genome Sequencing Platform"/>
            <person name="Ma L.-J."/>
            <person name="Dead R."/>
            <person name="Young S.K."/>
            <person name="Zeng Q."/>
            <person name="Gargeya S."/>
            <person name="Fitzgerald M."/>
            <person name="Haas B."/>
            <person name="Abouelleil A."/>
            <person name="Alvarado L."/>
            <person name="Arachchi H.M."/>
            <person name="Berlin A."/>
            <person name="Brown A."/>
            <person name="Chapman S.B."/>
            <person name="Chen Z."/>
            <person name="Dunbar C."/>
            <person name="Freedman E."/>
            <person name="Gearin G."/>
            <person name="Gellesch M."/>
            <person name="Goldberg J."/>
            <person name="Griggs A."/>
            <person name="Gujja S."/>
            <person name="Heiman D."/>
            <person name="Howarth C."/>
            <person name="Larson L."/>
            <person name="Lui A."/>
            <person name="MacDonald P.J.P."/>
            <person name="Mehta T."/>
            <person name="Montmayeur A."/>
            <person name="Murphy C."/>
            <person name="Neiman D."/>
            <person name="Pearson M."/>
            <person name="Priest M."/>
            <person name="Roberts A."/>
            <person name="Saif S."/>
            <person name="Shea T."/>
            <person name="Shenoy N."/>
            <person name="Sisk P."/>
            <person name="Stolte C."/>
            <person name="Sykes S."/>
            <person name="Yandava C."/>
            <person name="Wortman J."/>
            <person name="Nusbaum C."/>
            <person name="Birren B."/>
        </authorList>
    </citation>
    <scope>NUCLEOTIDE SEQUENCE</scope>
    <source>
        <strain evidence="3">R3-111a-1</strain>
    </source>
</reference>
<evidence type="ECO:0000313" key="5">
    <source>
        <dbReference type="Proteomes" id="UP000006039"/>
    </source>
</evidence>
<keyword evidence="2" id="KW-1133">Transmembrane helix</keyword>
<proteinExistence type="predicted"/>
<evidence type="ECO:0000313" key="4">
    <source>
        <dbReference type="EnsemblFungi" id="EJT79071"/>
    </source>
</evidence>
<reference evidence="4" key="4">
    <citation type="journal article" date="2015" name="G3 (Bethesda)">
        <title>Genome sequences of three phytopathogenic species of the Magnaporthaceae family of fungi.</title>
        <authorList>
            <person name="Okagaki L.H."/>
            <person name="Nunes C.C."/>
            <person name="Sailsbery J."/>
            <person name="Clay B."/>
            <person name="Brown D."/>
            <person name="John T."/>
            <person name="Oh Y."/>
            <person name="Young N."/>
            <person name="Fitzgerald M."/>
            <person name="Haas B.J."/>
            <person name="Zeng Q."/>
            <person name="Young S."/>
            <person name="Adiconis X."/>
            <person name="Fan L."/>
            <person name="Levin J.Z."/>
            <person name="Mitchell T.K."/>
            <person name="Okubara P.A."/>
            <person name="Farman M.L."/>
            <person name="Kohn L.M."/>
            <person name="Birren B."/>
            <person name="Ma L.-J."/>
            <person name="Dean R.A."/>
        </authorList>
    </citation>
    <scope>NUCLEOTIDE SEQUENCE</scope>
    <source>
        <strain evidence="4">R3-111a-1</strain>
    </source>
</reference>
<dbReference type="OrthoDB" id="5343688at2759"/>
<dbReference type="VEuPathDB" id="FungiDB:GGTG_04160"/>
<dbReference type="HOGENOM" id="CLU_040076_2_0_1"/>
<gene>
    <name evidence="4" type="primary">20344618</name>
    <name evidence="3" type="ORF">GGTG_04160</name>
</gene>
<dbReference type="Proteomes" id="UP000006039">
    <property type="component" value="Unassembled WGS sequence"/>
</dbReference>
<organism evidence="3">
    <name type="scientific">Gaeumannomyces tritici (strain R3-111a-1)</name>
    <name type="common">Wheat and barley take-all root rot fungus</name>
    <name type="synonym">Gaeumannomyces graminis var. tritici</name>
    <dbReference type="NCBI Taxonomy" id="644352"/>
    <lineage>
        <taxon>Eukaryota</taxon>
        <taxon>Fungi</taxon>
        <taxon>Dikarya</taxon>
        <taxon>Ascomycota</taxon>
        <taxon>Pezizomycotina</taxon>
        <taxon>Sordariomycetes</taxon>
        <taxon>Sordariomycetidae</taxon>
        <taxon>Magnaporthales</taxon>
        <taxon>Magnaporthaceae</taxon>
        <taxon>Gaeumannomyces</taxon>
    </lineage>
</organism>
<feature type="region of interest" description="Disordered" evidence="1">
    <location>
        <begin position="236"/>
        <end position="258"/>
    </location>
</feature>
<feature type="compositionally biased region" description="Gly residues" evidence="1">
    <location>
        <begin position="295"/>
        <end position="304"/>
    </location>
</feature>
<feature type="transmembrane region" description="Helical" evidence="2">
    <location>
        <begin position="161"/>
        <end position="181"/>
    </location>
</feature>
<dbReference type="EnsemblFungi" id="EJT79071">
    <property type="protein sequence ID" value="EJT79071"/>
    <property type="gene ID" value="GGTG_04160"/>
</dbReference>
<reference evidence="5" key="1">
    <citation type="submission" date="2010-07" db="EMBL/GenBank/DDBJ databases">
        <title>The genome sequence of Gaeumannomyces graminis var. tritici strain R3-111a-1.</title>
        <authorList>
            <consortium name="The Broad Institute Genome Sequencing Platform"/>
            <person name="Ma L.-J."/>
            <person name="Dead R."/>
            <person name="Young S."/>
            <person name="Zeng Q."/>
            <person name="Koehrsen M."/>
            <person name="Alvarado L."/>
            <person name="Berlin A."/>
            <person name="Chapman S.B."/>
            <person name="Chen Z."/>
            <person name="Freedman E."/>
            <person name="Gellesch M."/>
            <person name="Goldberg J."/>
            <person name="Griggs A."/>
            <person name="Gujja S."/>
            <person name="Heilman E.R."/>
            <person name="Heiman D."/>
            <person name="Hepburn T."/>
            <person name="Howarth C."/>
            <person name="Jen D."/>
            <person name="Larson L."/>
            <person name="Mehta T."/>
            <person name="Neiman D."/>
            <person name="Pearson M."/>
            <person name="Roberts A."/>
            <person name="Saif S."/>
            <person name="Shea T."/>
            <person name="Shenoy N."/>
            <person name="Sisk P."/>
            <person name="Stolte C."/>
            <person name="Sykes S."/>
            <person name="Walk T."/>
            <person name="White J."/>
            <person name="Yandava C."/>
            <person name="Haas B."/>
            <person name="Nusbaum C."/>
            <person name="Birren B."/>
        </authorList>
    </citation>
    <scope>NUCLEOTIDE SEQUENCE [LARGE SCALE GENOMIC DNA]</scope>
    <source>
        <strain evidence="5">R3-111a-1</strain>
    </source>
</reference>
<dbReference type="eggNOG" id="ENOG502SMXQ">
    <property type="taxonomic scope" value="Eukaryota"/>
</dbReference>
<keyword evidence="2" id="KW-0472">Membrane</keyword>
<dbReference type="GO" id="GO:0016740">
    <property type="term" value="F:transferase activity"/>
    <property type="evidence" value="ECO:0007669"/>
    <property type="project" value="UniProtKB-KW"/>
</dbReference>
<evidence type="ECO:0000313" key="3">
    <source>
        <dbReference type="EMBL" id="EJT79071.1"/>
    </source>
</evidence>
<accession>J3NSB4</accession>
<evidence type="ECO:0000256" key="2">
    <source>
        <dbReference type="SAM" id="Phobius"/>
    </source>
</evidence>
<dbReference type="AlphaFoldDB" id="J3NSB4"/>
<reference evidence="3" key="2">
    <citation type="submission" date="2010-07" db="EMBL/GenBank/DDBJ databases">
        <authorList>
            <consortium name="The Broad Institute Genome Sequencing Platform"/>
            <consortium name="Broad Institute Genome Sequencing Center for Infectious Disease"/>
            <person name="Ma L.-J."/>
            <person name="Dead R."/>
            <person name="Young S."/>
            <person name="Zeng Q."/>
            <person name="Koehrsen M."/>
            <person name="Alvarado L."/>
            <person name="Berlin A."/>
            <person name="Chapman S.B."/>
            <person name="Chen Z."/>
            <person name="Freedman E."/>
            <person name="Gellesch M."/>
            <person name="Goldberg J."/>
            <person name="Griggs A."/>
            <person name="Gujja S."/>
            <person name="Heilman E.R."/>
            <person name="Heiman D."/>
            <person name="Hepburn T."/>
            <person name="Howarth C."/>
            <person name="Jen D."/>
            <person name="Larson L."/>
            <person name="Mehta T."/>
            <person name="Neiman D."/>
            <person name="Pearson M."/>
            <person name="Roberts A."/>
            <person name="Saif S."/>
            <person name="Shea T."/>
            <person name="Shenoy N."/>
            <person name="Sisk P."/>
            <person name="Stolte C."/>
            <person name="Sykes S."/>
            <person name="Walk T."/>
            <person name="White J."/>
            <person name="Yandava C."/>
            <person name="Haas B."/>
            <person name="Nusbaum C."/>
            <person name="Birren B."/>
        </authorList>
    </citation>
    <scope>NUCLEOTIDE SEQUENCE</scope>
    <source>
        <strain evidence="3">R3-111a-1</strain>
    </source>
</reference>
<keyword evidence="2" id="KW-0812">Transmembrane</keyword>
<feature type="transmembrane region" description="Helical" evidence="2">
    <location>
        <begin position="193"/>
        <end position="213"/>
    </location>
</feature>
<feature type="region of interest" description="Disordered" evidence="1">
    <location>
        <begin position="48"/>
        <end position="127"/>
    </location>
</feature>
<evidence type="ECO:0000256" key="1">
    <source>
        <dbReference type="SAM" id="MobiDB-lite"/>
    </source>
</evidence>
<sequence length="403" mass="42708">MSHHMVAITELDLSNCRPNSITDRINDVPGLKTSTAFFTFLRANLVQPSSAMSSRVNTPLLEPQATSSPGRQLQDDDSAAAATTTSSYPAPTNPLRQGGAKTGPGRPPRPGGGGGGAPVPDDDDIPPFSLEVLTERRDRVEALRLVADSVAQQRQRAALSLVLHPACLAGLALALAAAHQFAWARQGRRDAGLLLTLASGVVMSYLVAVRLLASRYIALAEGVGWRFLSRSSTGIVPPPPAADGDDDDDGGPVPDGSDLATEDVVLGARFGDELVAALVLRLEPLGRPASSSGDRGSGGGVGPGGRRKHRTSSLKGGRGVIRAWTTKLRYRRKGVGGDMLREAVRATRERCGRDAEVGFAREHANSVMVLPEMFNGPFRKTERKAARALEAILVELEGTRRKK</sequence>
<feature type="compositionally biased region" description="Polar residues" evidence="1">
    <location>
        <begin position="48"/>
        <end position="57"/>
    </location>
</feature>